<evidence type="ECO:0000256" key="1">
    <source>
        <dbReference type="SAM" id="MobiDB-lite"/>
    </source>
</evidence>
<organism evidence="3 4">
    <name type="scientific">Streptomyces roseicoloratus</name>
    <dbReference type="NCBI Taxonomy" id="2508722"/>
    <lineage>
        <taxon>Bacteria</taxon>
        <taxon>Bacillati</taxon>
        <taxon>Actinomycetota</taxon>
        <taxon>Actinomycetes</taxon>
        <taxon>Kitasatosporales</taxon>
        <taxon>Streptomycetaceae</taxon>
        <taxon>Streptomyces</taxon>
    </lineage>
</organism>
<dbReference type="InterPro" id="IPR045446">
    <property type="entry name" value="VMAP-M2"/>
</dbReference>
<feature type="region of interest" description="Disordered" evidence="1">
    <location>
        <begin position="1"/>
        <end position="28"/>
    </location>
</feature>
<protein>
    <recommendedName>
        <fullName evidence="2">vWA-MoxR associated protein middle region 2 domain-containing protein</fullName>
    </recommendedName>
</protein>
<dbReference type="EMBL" id="CP133762">
    <property type="protein sequence ID" value="WMX48728.1"/>
    <property type="molecule type" value="Genomic_DNA"/>
</dbReference>
<evidence type="ECO:0000259" key="2">
    <source>
        <dbReference type="Pfam" id="PF19965"/>
    </source>
</evidence>
<sequence>MGARRPRRPARRRPHPRPVRHLARRGPHHPLLRRALAAVGTEAPAAPAAALPDSTGAALLRDAVEHLLLRAPRAGRSRTAPLAGFVTHLARDTGVDPRIRPCGPGPRTPER</sequence>
<keyword evidence="4" id="KW-1185">Reference proteome</keyword>
<name>A0ABY9S465_9ACTN</name>
<evidence type="ECO:0000313" key="4">
    <source>
        <dbReference type="Proteomes" id="UP001250858"/>
    </source>
</evidence>
<evidence type="ECO:0000313" key="3">
    <source>
        <dbReference type="EMBL" id="WMX48728.1"/>
    </source>
</evidence>
<accession>A0ABY9S465</accession>
<feature type="domain" description="vWA-MoxR associated protein middle region 2" evidence="2">
    <location>
        <begin position="30"/>
        <end position="97"/>
    </location>
</feature>
<gene>
    <name evidence="3" type="ORF">RGF97_02530</name>
</gene>
<proteinExistence type="predicted"/>
<dbReference type="Proteomes" id="UP001250858">
    <property type="component" value="Chromosome"/>
</dbReference>
<reference evidence="3 4" key="1">
    <citation type="submission" date="2023-09" db="EMBL/GenBank/DDBJ databases">
        <title>Complete genome of Streptomyces roseicoloratus T14.</title>
        <authorList>
            <person name="Bashizi T."/>
            <person name="Kim M.-J."/>
            <person name="Lee G."/>
            <person name="Tagele S.B."/>
            <person name="Shin J.-H."/>
        </authorList>
    </citation>
    <scope>NUCLEOTIDE SEQUENCE [LARGE SCALE GENOMIC DNA]</scope>
    <source>
        <strain evidence="3 4">T14</strain>
    </source>
</reference>
<dbReference type="Pfam" id="PF19965">
    <property type="entry name" value="VMAP-M2"/>
    <property type="match status" value="1"/>
</dbReference>